<keyword evidence="3" id="KW-1185">Reference proteome</keyword>
<accession>A0A7W3QYD4</accession>
<protein>
    <submittedName>
        <fullName evidence="2">Uncharacterized protein</fullName>
    </submittedName>
</protein>
<proteinExistence type="predicted"/>
<reference evidence="2 3" key="1">
    <citation type="submission" date="2017-07" db="EMBL/GenBank/DDBJ databases">
        <title>The Complete Genome of Streptomyces asterosporus-ZSY.</title>
        <authorList>
            <person name="Zhang S."/>
        </authorList>
    </citation>
    <scope>NUCLEOTIDE SEQUENCE [LARGE SCALE GENOMIC DNA]</scope>
    <source>
        <strain evidence="2 3">DSM 41452</strain>
    </source>
</reference>
<gene>
    <name evidence="2" type="ORF">CD934_29320</name>
</gene>
<organism evidence="2 3">
    <name type="scientific">Streptomyces calvus</name>
    <dbReference type="NCBI Taxonomy" id="67282"/>
    <lineage>
        <taxon>Bacteria</taxon>
        <taxon>Bacillati</taxon>
        <taxon>Actinomycetota</taxon>
        <taxon>Actinomycetes</taxon>
        <taxon>Kitasatosporales</taxon>
        <taxon>Streptomycetaceae</taxon>
        <taxon>Streptomyces</taxon>
    </lineage>
</organism>
<dbReference type="RefSeq" id="WP_142233586.1">
    <property type="nucleotide sequence ID" value="NZ_CP022310.1"/>
</dbReference>
<dbReference type="AlphaFoldDB" id="A0A514JYA7"/>
<feature type="region of interest" description="Disordered" evidence="1">
    <location>
        <begin position="24"/>
        <end position="57"/>
    </location>
</feature>
<dbReference type="KEGG" id="sast:CD934_29320"/>
<evidence type="ECO:0000313" key="3">
    <source>
        <dbReference type="Proteomes" id="UP000316215"/>
    </source>
</evidence>
<dbReference type="EMBL" id="CP022310">
    <property type="protein sequence ID" value="QDI72335.1"/>
    <property type="molecule type" value="Genomic_DNA"/>
</dbReference>
<name>A0A514JYA7_9ACTN</name>
<accession>A0A514JYA7</accession>
<evidence type="ECO:0000256" key="1">
    <source>
        <dbReference type="SAM" id="MobiDB-lite"/>
    </source>
</evidence>
<dbReference type="Proteomes" id="UP000316215">
    <property type="component" value="Chromosome"/>
</dbReference>
<evidence type="ECO:0000313" key="2">
    <source>
        <dbReference type="EMBL" id="QDI72335.1"/>
    </source>
</evidence>
<sequence length="78" mass="7818">MSHAPVVCPALSFARPDDPAAFHGLSRTVTTGPVAPDRTGQATPSGPVTGEPAPDRTVVENVTASAPARAEETSAPAV</sequence>